<accession>A0A0F7KXP5</accession>
<feature type="chain" id="PRO_5002518326" evidence="1">
    <location>
        <begin position="22"/>
        <end position="100"/>
    </location>
</feature>
<evidence type="ECO:0000313" key="2">
    <source>
        <dbReference type="EMBL" id="AKH44011.1"/>
    </source>
</evidence>
<organism evidence="2 3">
    <name type="scientific">Croceibacterium atlanticum</name>
    <dbReference type="NCBI Taxonomy" id="1267766"/>
    <lineage>
        <taxon>Bacteria</taxon>
        <taxon>Pseudomonadati</taxon>
        <taxon>Pseudomonadota</taxon>
        <taxon>Alphaproteobacteria</taxon>
        <taxon>Sphingomonadales</taxon>
        <taxon>Erythrobacteraceae</taxon>
        <taxon>Croceibacterium</taxon>
    </lineage>
</organism>
<dbReference type="InterPro" id="IPR021719">
    <property type="entry name" value="Prot_inh_I78"/>
</dbReference>
<dbReference type="STRING" id="1267766.WYH_02990"/>
<dbReference type="Pfam" id="PF11720">
    <property type="entry name" value="Inhibitor_I78"/>
    <property type="match status" value="1"/>
</dbReference>
<dbReference type="Gene3D" id="3.30.10.10">
    <property type="entry name" value="Trypsin Inhibitor V, subunit A"/>
    <property type="match status" value="1"/>
</dbReference>
<dbReference type="KEGG" id="aay:WYH_02990"/>
<gene>
    <name evidence="2" type="ORF">WYH_02990</name>
</gene>
<proteinExistence type="predicted"/>
<dbReference type="Proteomes" id="UP000034392">
    <property type="component" value="Chromosome"/>
</dbReference>
<dbReference type="PATRIC" id="fig|1267766.3.peg.3026"/>
<keyword evidence="3" id="KW-1185">Reference proteome</keyword>
<dbReference type="PROSITE" id="PS51257">
    <property type="entry name" value="PROKAR_LIPOPROTEIN"/>
    <property type="match status" value="1"/>
</dbReference>
<evidence type="ECO:0000313" key="3">
    <source>
        <dbReference type="Proteomes" id="UP000034392"/>
    </source>
</evidence>
<name>A0A0F7KXP5_9SPHN</name>
<reference evidence="2" key="1">
    <citation type="submission" date="2015-05" db="EMBL/GenBank/DDBJ databases">
        <title>The complete genome of Altererythrobacter atlanticus strain 26DY36.</title>
        <authorList>
            <person name="Wu Y.-H."/>
            <person name="Cheng H."/>
            <person name="Wu X.-W."/>
        </authorList>
    </citation>
    <scope>NUCLEOTIDE SEQUENCE [LARGE SCALE GENOMIC DNA]</scope>
    <source>
        <strain evidence="2">26DY36</strain>
    </source>
</reference>
<dbReference type="EMBL" id="CP011452">
    <property type="protein sequence ID" value="AKH44011.1"/>
    <property type="molecule type" value="Genomic_DNA"/>
</dbReference>
<dbReference type="AlphaFoldDB" id="A0A0F7KXP5"/>
<feature type="signal peptide" evidence="1">
    <location>
        <begin position="1"/>
        <end position="21"/>
    </location>
</feature>
<evidence type="ECO:0000256" key="1">
    <source>
        <dbReference type="SAM" id="SignalP"/>
    </source>
</evidence>
<sequence>MIRRMAVTPAALLILAGCATMGETENGEMPSTPKQCDDSKVQRFIGMQATAEIAQELLQVTGAETLRWAPPRTALTMDFRAERLTVSYDDDMAITRINCG</sequence>
<protein>
    <submittedName>
        <fullName evidence="2">Peptidase inhibitor I78 family protein</fullName>
    </submittedName>
</protein>
<keyword evidence="1" id="KW-0732">Signal</keyword>